<dbReference type="PANTHER" id="PTHR30537">
    <property type="entry name" value="HTH-TYPE TRANSCRIPTIONAL REGULATOR"/>
    <property type="match status" value="1"/>
</dbReference>
<sequence>MEFRHNLRALHTFETVSRHLSVAAAAAELGVTQSAVSHQLRLLGEIVGERLLQKSGRGIVLTDAGRDLARRLQPAFAEIHRSLAETIGGSRDRVRLAVCSSFATAWLVPRLKSFYAAHPQIDLQIMMYAQDPDLTDATGDAFVTTLPRDPGYHAQLLWPEFLVPVVSSALVSGTTEPSYITTELSPGKIGSDWQAYVRHSGRADVNPGGDRWLFASHYVVALDMVRLGLGAALLPDFLVEPWIREGSLRLLHEAAMPTHEDYHLCIKESRRSEPALDALVRWFRQELAKTDRAPLRERLRLVQHEVFSF</sequence>
<reference evidence="6" key="1">
    <citation type="journal article" date="2020" name="mSystems">
        <title>Genome- and Community-Level Interaction Insights into Carbon Utilization and Element Cycling Functions of Hydrothermarchaeota in Hydrothermal Sediment.</title>
        <authorList>
            <person name="Zhou Z."/>
            <person name="Liu Y."/>
            <person name="Xu W."/>
            <person name="Pan J."/>
            <person name="Luo Z.H."/>
            <person name="Li M."/>
        </authorList>
    </citation>
    <scope>NUCLEOTIDE SEQUENCE [LARGE SCALE GENOMIC DNA]</scope>
    <source>
        <strain evidence="6">SpSt-243</strain>
    </source>
</reference>
<dbReference type="GO" id="GO:0043565">
    <property type="term" value="F:sequence-specific DNA binding"/>
    <property type="evidence" value="ECO:0007669"/>
    <property type="project" value="TreeGrafter"/>
</dbReference>
<gene>
    <name evidence="6" type="ORF">ENP70_20190</name>
</gene>
<evidence type="ECO:0000256" key="2">
    <source>
        <dbReference type="ARBA" id="ARBA00023015"/>
    </source>
</evidence>
<dbReference type="Gene3D" id="3.40.190.10">
    <property type="entry name" value="Periplasmic binding protein-like II"/>
    <property type="match status" value="2"/>
</dbReference>
<dbReference type="GO" id="GO:0003700">
    <property type="term" value="F:DNA-binding transcription factor activity"/>
    <property type="evidence" value="ECO:0007669"/>
    <property type="project" value="InterPro"/>
</dbReference>
<keyword evidence="2" id="KW-0805">Transcription regulation</keyword>
<organism evidence="6">
    <name type="scientific">Agrobacterium albertimagni</name>
    <dbReference type="NCBI Taxonomy" id="147266"/>
    <lineage>
        <taxon>Bacteria</taxon>
        <taxon>Pseudomonadati</taxon>
        <taxon>Pseudomonadota</taxon>
        <taxon>Alphaproteobacteria</taxon>
        <taxon>Hyphomicrobiales</taxon>
        <taxon>Rhizobiaceae</taxon>
        <taxon>Rhizobium/Agrobacterium group</taxon>
        <taxon>Agrobacterium</taxon>
    </lineage>
</organism>
<protein>
    <submittedName>
        <fullName evidence="6">LysR family transcriptional regulator</fullName>
    </submittedName>
</protein>
<evidence type="ECO:0000256" key="4">
    <source>
        <dbReference type="ARBA" id="ARBA00023163"/>
    </source>
</evidence>
<keyword evidence="4" id="KW-0804">Transcription</keyword>
<name>A0A7C1TAR1_9HYPH</name>
<dbReference type="PANTHER" id="PTHR30537:SF26">
    <property type="entry name" value="GLYCINE CLEAVAGE SYSTEM TRANSCRIPTIONAL ACTIVATOR"/>
    <property type="match status" value="1"/>
</dbReference>
<keyword evidence="3" id="KW-0238">DNA-binding</keyword>
<dbReference type="AlphaFoldDB" id="A0A7C1TAR1"/>
<dbReference type="EMBL" id="DSKI01001038">
    <property type="protein sequence ID" value="HEB45947.1"/>
    <property type="molecule type" value="Genomic_DNA"/>
</dbReference>
<evidence type="ECO:0000259" key="5">
    <source>
        <dbReference type="PROSITE" id="PS50931"/>
    </source>
</evidence>
<dbReference type="InterPro" id="IPR058163">
    <property type="entry name" value="LysR-type_TF_proteobact-type"/>
</dbReference>
<dbReference type="InterPro" id="IPR005119">
    <property type="entry name" value="LysR_subst-bd"/>
</dbReference>
<dbReference type="SUPFAM" id="SSF53850">
    <property type="entry name" value="Periplasmic binding protein-like II"/>
    <property type="match status" value="1"/>
</dbReference>
<comment type="similarity">
    <text evidence="1">Belongs to the LysR transcriptional regulatory family.</text>
</comment>
<proteinExistence type="inferred from homology"/>
<accession>A0A7C1TAR1</accession>
<dbReference type="InterPro" id="IPR036390">
    <property type="entry name" value="WH_DNA-bd_sf"/>
</dbReference>
<dbReference type="Pfam" id="PF03466">
    <property type="entry name" value="LysR_substrate"/>
    <property type="match status" value="1"/>
</dbReference>
<evidence type="ECO:0000256" key="3">
    <source>
        <dbReference type="ARBA" id="ARBA00023125"/>
    </source>
</evidence>
<dbReference type="Pfam" id="PF00126">
    <property type="entry name" value="HTH_1"/>
    <property type="match status" value="1"/>
</dbReference>
<dbReference type="PROSITE" id="PS50931">
    <property type="entry name" value="HTH_LYSR"/>
    <property type="match status" value="1"/>
</dbReference>
<dbReference type="InterPro" id="IPR036388">
    <property type="entry name" value="WH-like_DNA-bd_sf"/>
</dbReference>
<feature type="domain" description="HTH lysR-type" evidence="5">
    <location>
        <begin position="5"/>
        <end position="62"/>
    </location>
</feature>
<comment type="caution">
    <text evidence="6">The sequence shown here is derived from an EMBL/GenBank/DDBJ whole genome shotgun (WGS) entry which is preliminary data.</text>
</comment>
<evidence type="ECO:0000313" key="6">
    <source>
        <dbReference type="EMBL" id="HEB45947.1"/>
    </source>
</evidence>
<evidence type="ECO:0000256" key="1">
    <source>
        <dbReference type="ARBA" id="ARBA00009437"/>
    </source>
</evidence>
<dbReference type="Gene3D" id="1.10.10.10">
    <property type="entry name" value="Winged helix-like DNA-binding domain superfamily/Winged helix DNA-binding domain"/>
    <property type="match status" value="1"/>
</dbReference>
<dbReference type="GO" id="GO:0006351">
    <property type="term" value="P:DNA-templated transcription"/>
    <property type="evidence" value="ECO:0007669"/>
    <property type="project" value="TreeGrafter"/>
</dbReference>
<dbReference type="SUPFAM" id="SSF46785">
    <property type="entry name" value="Winged helix' DNA-binding domain"/>
    <property type="match status" value="1"/>
</dbReference>
<dbReference type="InterPro" id="IPR000847">
    <property type="entry name" value="LysR_HTH_N"/>
</dbReference>